<dbReference type="FunFam" id="3.40.50.11660:FF:000004">
    <property type="entry name" value="Glycoprotein 3-alpha-L-fucosyltransferase A"/>
    <property type="match status" value="1"/>
</dbReference>
<keyword evidence="11" id="KW-0325">Glycoprotein</keyword>
<accession>A0AAN8NSI6</accession>
<proteinExistence type="inferred from homology"/>
<evidence type="ECO:0000313" key="17">
    <source>
        <dbReference type="Proteomes" id="UP001372834"/>
    </source>
</evidence>
<evidence type="ECO:0000259" key="15">
    <source>
        <dbReference type="Pfam" id="PF17039"/>
    </source>
</evidence>
<keyword evidence="9 12" id="KW-0333">Golgi apparatus</keyword>
<dbReference type="InterPro" id="IPR055270">
    <property type="entry name" value="Glyco_tran_10_C"/>
</dbReference>
<dbReference type="EMBL" id="JAWJWE010000039">
    <property type="protein sequence ID" value="KAK6620819.1"/>
    <property type="molecule type" value="Genomic_DNA"/>
</dbReference>
<evidence type="ECO:0000256" key="12">
    <source>
        <dbReference type="RuleBase" id="RU003832"/>
    </source>
</evidence>
<keyword evidence="4 12" id="KW-0328">Glycosyltransferase</keyword>
<evidence type="ECO:0000256" key="8">
    <source>
        <dbReference type="ARBA" id="ARBA00022989"/>
    </source>
</evidence>
<dbReference type="GO" id="GO:0032580">
    <property type="term" value="C:Golgi cisterna membrane"/>
    <property type="evidence" value="ECO:0007669"/>
    <property type="project" value="UniProtKB-SubCell"/>
</dbReference>
<dbReference type="AlphaFoldDB" id="A0AAN8NSI6"/>
<evidence type="ECO:0000256" key="11">
    <source>
        <dbReference type="ARBA" id="ARBA00023180"/>
    </source>
</evidence>
<evidence type="ECO:0000256" key="5">
    <source>
        <dbReference type="ARBA" id="ARBA00022679"/>
    </source>
</evidence>
<evidence type="ECO:0000256" key="9">
    <source>
        <dbReference type="ARBA" id="ARBA00023034"/>
    </source>
</evidence>
<dbReference type="Pfam" id="PF17039">
    <property type="entry name" value="Glyco_tran_10_N"/>
    <property type="match status" value="1"/>
</dbReference>
<evidence type="ECO:0000259" key="14">
    <source>
        <dbReference type="Pfam" id="PF00852"/>
    </source>
</evidence>
<dbReference type="InterPro" id="IPR001503">
    <property type="entry name" value="Glyco_trans_10"/>
</dbReference>
<keyword evidence="7" id="KW-0735">Signal-anchor</keyword>
<dbReference type="EC" id="2.4.1.-" evidence="12"/>
<evidence type="ECO:0000256" key="4">
    <source>
        <dbReference type="ARBA" id="ARBA00022676"/>
    </source>
</evidence>
<evidence type="ECO:0000256" key="1">
    <source>
        <dbReference type="ARBA" id="ARBA00004447"/>
    </source>
</evidence>
<evidence type="ECO:0000256" key="2">
    <source>
        <dbReference type="ARBA" id="ARBA00004922"/>
    </source>
</evidence>
<comment type="caution">
    <text evidence="16">The sequence shown here is derived from an EMBL/GenBank/DDBJ whole genome shotgun (WGS) entry which is preliminary data.</text>
</comment>
<evidence type="ECO:0000256" key="6">
    <source>
        <dbReference type="ARBA" id="ARBA00022692"/>
    </source>
</evidence>
<keyword evidence="6 12" id="KW-0812">Transmembrane</keyword>
<evidence type="ECO:0000313" key="16">
    <source>
        <dbReference type="EMBL" id="KAK6620819.1"/>
    </source>
</evidence>
<keyword evidence="10" id="KW-0472">Membrane</keyword>
<dbReference type="GO" id="GO:0008417">
    <property type="term" value="F:fucosyltransferase activity"/>
    <property type="evidence" value="ECO:0007669"/>
    <property type="project" value="InterPro"/>
</dbReference>
<feature type="domain" description="Fucosyltransferase N-terminal" evidence="15">
    <location>
        <begin position="163"/>
        <end position="261"/>
    </location>
</feature>
<evidence type="ECO:0000256" key="3">
    <source>
        <dbReference type="ARBA" id="ARBA00008919"/>
    </source>
</evidence>
<name>A0AAN8NSI6_POLSC</name>
<dbReference type="PANTHER" id="PTHR48438:SF1">
    <property type="entry name" value="ALPHA-(1,3)-FUCOSYLTRANSFERASE C-RELATED"/>
    <property type="match status" value="1"/>
</dbReference>
<dbReference type="InterPro" id="IPR031481">
    <property type="entry name" value="Glyco_tran_10_N"/>
</dbReference>
<evidence type="ECO:0000256" key="13">
    <source>
        <dbReference type="SAM" id="MobiDB-lite"/>
    </source>
</evidence>
<feature type="region of interest" description="Disordered" evidence="13">
    <location>
        <begin position="44"/>
        <end position="82"/>
    </location>
</feature>
<dbReference type="Gene3D" id="3.40.50.11660">
    <property type="entry name" value="Glycosyl transferase family 10, C-terminal domain"/>
    <property type="match status" value="1"/>
</dbReference>
<dbReference type="SUPFAM" id="SSF53756">
    <property type="entry name" value="UDP-Glycosyltransferase/glycogen phosphorylase"/>
    <property type="match status" value="1"/>
</dbReference>
<organism evidence="16 17">
    <name type="scientific">Polyplax serrata</name>
    <name type="common">Common mouse louse</name>
    <dbReference type="NCBI Taxonomy" id="468196"/>
    <lineage>
        <taxon>Eukaryota</taxon>
        <taxon>Metazoa</taxon>
        <taxon>Ecdysozoa</taxon>
        <taxon>Arthropoda</taxon>
        <taxon>Hexapoda</taxon>
        <taxon>Insecta</taxon>
        <taxon>Pterygota</taxon>
        <taxon>Neoptera</taxon>
        <taxon>Paraneoptera</taxon>
        <taxon>Psocodea</taxon>
        <taxon>Troctomorpha</taxon>
        <taxon>Phthiraptera</taxon>
        <taxon>Anoplura</taxon>
        <taxon>Polyplacidae</taxon>
        <taxon>Polyplax</taxon>
    </lineage>
</organism>
<keyword evidence="5 12" id="KW-0808">Transferase</keyword>
<evidence type="ECO:0000256" key="7">
    <source>
        <dbReference type="ARBA" id="ARBA00022968"/>
    </source>
</evidence>
<evidence type="ECO:0000256" key="10">
    <source>
        <dbReference type="ARBA" id="ARBA00023136"/>
    </source>
</evidence>
<sequence>MSLRRRILYLLLVVGFLFVIVNIHQKAVWMQQTFRSNTGILKVSPERSSGQKGVTSKSNNRGDLDNAYYNGGKNEVDRDTVEDDLGSRVQVSKVNNSIDLESQKPWYFKGGTRRPAPARINRKTGKKLAKLWPHDDWTDDRILSQLMYVPPAKKEKPEKLKKILVYFGLASWYAKPGRDVFIRSKCPVDTCTLTASQSEAATADAILFKDRFVHPGHVRHSRQVWILYFLECPYHTQHIKFNDVINWTATYRRDSDIVAPYERWVYYNPNMRQRPVPEQNYAANKTKTVAWFVSNCAARNNRLQYANELRKYIPVDIYGACGNKKCPRFPSDSREMCFNMLDKQYKFYLAFENSNCRDYITEKLFVNGLGRNILPIVMGAHPEDYAKSAPEHSYIHVDEFASPKELAAYLHKLDKDDDLYNSYFRWKGTGEFINTYFLCRLCAMLHDDFPAKSYRDINEWWRGPGVCTQHSWREY</sequence>
<reference evidence="16 17" key="1">
    <citation type="submission" date="2023-10" db="EMBL/GenBank/DDBJ databases">
        <title>Genomes of two closely related lineages of the louse Polyplax serrata with different host specificities.</title>
        <authorList>
            <person name="Martinu J."/>
            <person name="Tarabai H."/>
            <person name="Stefka J."/>
            <person name="Hypsa V."/>
        </authorList>
    </citation>
    <scope>NUCLEOTIDE SEQUENCE [LARGE SCALE GENOMIC DNA]</scope>
    <source>
        <strain evidence="16">HR10_N</strain>
    </source>
</reference>
<feature type="domain" description="Fucosyltransferase C-terminal" evidence="14">
    <location>
        <begin position="283"/>
        <end position="460"/>
    </location>
</feature>
<dbReference type="InterPro" id="IPR038577">
    <property type="entry name" value="GT10-like_C_sf"/>
</dbReference>
<dbReference type="PANTHER" id="PTHR48438">
    <property type="entry name" value="ALPHA-(1,3)-FUCOSYLTRANSFERASE C-RELATED"/>
    <property type="match status" value="1"/>
</dbReference>
<protein>
    <recommendedName>
        <fullName evidence="12">Fucosyltransferase</fullName>
        <ecNumber evidence="12">2.4.1.-</ecNumber>
    </recommendedName>
</protein>
<comment type="pathway">
    <text evidence="2">Protein modification; protein glycosylation.</text>
</comment>
<keyword evidence="8" id="KW-1133">Transmembrane helix</keyword>
<dbReference type="Proteomes" id="UP001372834">
    <property type="component" value="Unassembled WGS sequence"/>
</dbReference>
<gene>
    <name evidence="16" type="ORF">RUM43_011115</name>
</gene>
<feature type="compositionally biased region" description="Polar residues" evidence="13">
    <location>
        <begin position="46"/>
        <end position="61"/>
    </location>
</feature>
<comment type="similarity">
    <text evidence="3 12">Belongs to the glycosyltransferase 10 family.</text>
</comment>
<comment type="subcellular location">
    <subcellularLocation>
        <location evidence="1 12">Golgi apparatus</location>
        <location evidence="1 12">Golgi stack membrane</location>
        <topology evidence="1 12">Single-pass type II membrane protein</topology>
    </subcellularLocation>
</comment>
<dbReference type="Pfam" id="PF00852">
    <property type="entry name" value="Glyco_transf_10"/>
    <property type="match status" value="1"/>
</dbReference>